<evidence type="ECO:0000256" key="2">
    <source>
        <dbReference type="ARBA" id="ARBA00022658"/>
    </source>
</evidence>
<keyword evidence="2" id="KW-0344">Guanine-nucleotide releasing factor</keyword>
<dbReference type="PANTHER" id="PTHR19423:SF8">
    <property type="entry name" value="SH3 DOMAIN-BINDING PROTEIN 5-LIKE"/>
    <property type="match status" value="1"/>
</dbReference>
<keyword evidence="3 5" id="KW-0175">Coiled coil</keyword>
<evidence type="ECO:0000256" key="1">
    <source>
        <dbReference type="ARBA" id="ARBA00007796"/>
    </source>
</evidence>
<feature type="coiled-coil region" evidence="5">
    <location>
        <begin position="190"/>
        <end position="252"/>
    </location>
</feature>
<dbReference type="GO" id="GO:0005737">
    <property type="term" value="C:cytoplasm"/>
    <property type="evidence" value="ECO:0007669"/>
    <property type="project" value="TreeGrafter"/>
</dbReference>
<evidence type="ECO:0000313" key="8">
    <source>
        <dbReference type="EnsemblMetazoa" id="CapteP188643"/>
    </source>
</evidence>
<evidence type="ECO:0000313" key="9">
    <source>
        <dbReference type="Proteomes" id="UP000014760"/>
    </source>
</evidence>
<dbReference type="GO" id="GO:0035556">
    <property type="term" value="P:intracellular signal transduction"/>
    <property type="evidence" value="ECO:0007669"/>
    <property type="project" value="InterPro"/>
</dbReference>
<proteinExistence type="inferred from homology"/>
<feature type="region of interest" description="Disordered" evidence="6">
    <location>
        <begin position="342"/>
        <end position="363"/>
    </location>
</feature>
<reference evidence="8" key="3">
    <citation type="submission" date="2015-06" db="UniProtKB">
        <authorList>
            <consortium name="EnsemblMetazoa"/>
        </authorList>
    </citation>
    <scope>IDENTIFICATION</scope>
</reference>
<dbReference type="EMBL" id="AMQN01005599">
    <property type="status" value="NOT_ANNOTATED_CDS"/>
    <property type="molecule type" value="Genomic_DNA"/>
</dbReference>
<dbReference type="EMBL" id="KB296374">
    <property type="protein sequence ID" value="ELU11835.1"/>
    <property type="molecule type" value="Genomic_DNA"/>
</dbReference>
<dbReference type="GO" id="GO:0004860">
    <property type="term" value="F:protein kinase inhibitor activity"/>
    <property type="evidence" value="ECO:0007669"/>
    <property type="project" value="TreeGrafter"/>
</dbReference>
<dbReference type="OrthoDB" id="446789at2759"/>
<dbReference type="Proteomes" id="UP000014760">
    <property type="component" value="Unassembled WGS sequence"/>
</dbReference>
<dbReference type="AlphaFoldDB" id="R7V7W1"/>
<evidence type="ECO:0000256" key="6">
    <source>
        <dbReference type="SAM" id="MobiDB-lite"/>
    </source>
</evidence>
<evidence type="ECO:0000256" key="3">
    <source>
        <dbReference type="ARBA" id="ARBA00023054"/>
    </source>
</evidence>
<evidence type="ECO:0000313" key="7">
    <source>
        <dbReference type="EMBL" id="ELU11835.1"/>
    </source>
</evidence>
<dbReference type="PANTHER" id="PTHR19423">
    <property type="entry name" value="SH3 DOMAIN-BINDING PROTEIN 5"/>
    <property type="match status" value="1"/>
</dbReference>
<gene>
    <name evidence="7" type="ORF">CAPTEDRAFT_188643</name>
</gene>
<reference evidence="9" key="1">
    <citation type="submission" date="2012-12" db="EMBL/GenBank/DDBJ databases">
        <authorList>
            <person name="Hellsten U."/>
            <person name="Grimwood J."/>
            <person name="Chapman J.A."/>
            <person name="Shapiro H."/>
            <person name="Aerts A."/>
            <person name="Otillar R.P."/>
            <person name="Terry A.Y."/>
            <person name="Boore J.L."/>
            <person name="Simakov O."/>
            <person name="Marletaz F."/>
            <person name="Cho S.-J."/>
            <person name="Edsinger-Gonzales E."/>
            <person name="Havlak P."/>
            <person name="Kuo D.-H."/>
            <person name="Larsson T."/>
            <person name="Lv J."/>
            <person name="Arendt D."/>
            <person name="Savage R."/>
            <person name="Osoegawa K."/>
            <person name="de Jong P."/>
            <person name="Lindberg D.R."/>
            <person name="Seaver E.C."/>
            <person name="Weisblat D.A."/>
            <person name="Putnam N.H."/>
            <person name="Grigoriev I.V."/>
            <person name="Rokhsar D.S."/>
        </authorList>
    </citation>
    <scope>NUCLEOTIDE SEQUENCE</scope>
    <source>
        <strain evidence="9">I ESC-2004</strain>
    </source>
</reference>
<dbReference type="HOGENOM" id="CLU_633470_0_0_1"/>
<feature type="coiled-coil region" evidence="5">
    <location>
        <begin position="49"/>
        <end position="83"/>
    </location>
</feature>
<comment type="similarity">
    <text evidence="1">Belongs to the SH3BP5 family.</text>
</comment>
<dbReference type="InterPro" id="IPR007940">
    <property type="entry name" value="SH3BP5"/>
</dbReference>
<sequence>MEGSSNRRDSSEFSDELLDPRIQNSTLNLYRDLAQILGRVQYNLFPIFIQSELEKLNTTTETINSLEQLLERARARFRQHLTDSTHQLKEEMKKIGTAVEKARPYYEARMKAQEAQAETQAAAQRFERACSQLSAAKEMVFLAEQGFFGKNQAFEPAWQEMLNHSTMKVNDAEQDRLESEVEHKRTAFIFNEAENNVQRLHKQLRRSISKSKPYFEKKATFIQQMEEQKEIVSSLEERVSSAKETYAKTLKNLEAISDSVHQQRHEAKMRHELGSRGSGVGTETPDPPPSHDIIITDAPEEEPVKGDDLPGKSSELTIRSNAEVMKDLQAKKGERFLMPLRKRSSQEDLIDETDHDSHSSSLASASVLDDDQIQSLMLETPNHEYSKFISRNTDNDKYKRMSLPIRLSYLENYMNFKPLFDDEDGEKKESVEF</sequence>
<keyword evidence="9" id="KW-1185">Reference proteome</keyword>
<reference evidence="7 9" key="2">
    <citation type="journal article" date="2013" name="Nature">
        <title>Insights into bilaterian evolution from three spiralian genomes.</title>
        <authorList>
            <person name="Simakov O."/>
            <person name="Marletaz F."/>
            <person name="Cho S.J."/>
            <person name="Edsinger-Gonzales E."/>
            <person name="Havlak P."/>
            <person name="Hellsten U."/>
            <person name="Kuo D.H."/>
            <person name="Larsson T."/>
            <person name="Lv J."/>
            <person name="Arendt D."/>
            <person name="Savage R."/>
            <person name="Osoegawa K."/>
            <person name="de Jong P."/>
            <person name="Grimwood J."/>
            <person name="Chapman J.A."/>
            <person name="Shapiro H."/>
            <person name="Aerts A."/>
            <person name="Otillar R.P."/>
            <person name="Terry A.Y."/>
            <person name="Boore J.L."/>
            <person name="Grigoriev I.V."/>
            <person name="Lindberg D.R."/>
            <person name="Seaver E.C."/>
            <person name="Weisblat D.A."/>
            <person name="Putnam N.H."/>
            <person name="Rokhsar D.S."/>
        </authorList>
    </citation>
    <scope>NUCLEOTIDE SEQUENCE</scope>
    <source>
        <strain evidence="7 9">I ESC-2004</strain>
    </source>
</reference>
<evidence type="ECO:0000256" key="5">
    <source>
        <dbReference type="SAM" id="Coils"/>
    </source>
</evidence>
<name>R7V7W1_CAPTE</name>
<accession>R7V7W1</accession>
<evidence type="ECO:0000256" key="4">
    <source>
        <dbReference type="ARBA" id="ARBA00040366"/>
    </source>
</evidence>
<dbReference type="Pfam" id="PF05276">
    <property type="entry name" value="SH3BP5"/>
    <property type="match status" value="1"/>
</dbReference>
<dbReference type="OMA" id="FKITEDQ"/>
<dbReference type="STRING" id="283909.R7V7W1"/>
<protein>
    <recommendedName>
        <fullName evidence="4">SH3 domain-binding protein 5-like</fullName>
    </recommendedName>
</protein>
<feature type="region of interest" description="Disordered" evidence="6">
    <location>
        <begin position="270"/>
        <end position="289"/>
    </location>
</feature>
<dbReference type="FunCoup" id="R7V7W1">
    <property type="interactions" value="1254"/>
</dbReference>
<organism evidence="7">
    <name type="scientific">Capitella teleta</name>
    <name type="common">Polychaete worm</name>
    <dbReference type="NCBI Taxonomy" id="283909"/>
    <lineage>
        <taxon>Eukaryota</taxon>
        <taxon>Metazoa</taxon>
        <taxon>Spiralia</taxon>
        <taxon>Lophotrochozoa</taxon>
        <taxon>Annelida</taxon>
        <taxon>Polychaeta</taxon>
        <taxon>Sedentaria</taxon>
        <taxon>Scolecida</taxon>
        <taxon>Capitellidae</taxon>
        <taxon>Capitella</taxon>
    </lineage>
</organism>
<dbReference type="GO" id="GO:0005085">
    <property type="term" value="F:guanyl-nucleotide exchange factor activity"/>
    <property type="evidence" value="ECO:0007669"/>
    <property type="project" value="UniProtKB-KW"/>
</dbReference>
<dbReference type="EnsemblMetazoa" id="CapteT188643">
    <property type="protein sequence ID" value="CapteP188643"/>
    <property type="gene ID" value="CapteG188643"/>
</dbReference>